<dbReference type="Proteomes" id="UP000494205">
    <property type="component" value="Unassembled WGS sequence"/>
</dbReference>
<proteinExistence type="predicted"/>
<dbReference type="GO" id="GO:0006355">
    <property type="term" value="P:regulation of DNA-templated transcription"/>
    <property type="evidence" value="ECO:0007669"/>
    <property type="project" value="InterPro"/>
</dbReference>
<keyword evidence="1 6" id="KW-0597">Phosphoprotein</keyword>
<keyword evidence="5" id="KW-0804">Transcription</keyword>
<feature type="DNA-binding region" description="OmpR/PhoB-type" evidence="7">
    <location>
        <begin position="134"/>
        <end position="230"/>
    </location>
</feature>
<dbReference type="EMBL" id="CADIJZ010000003">
    <property type="protein sequence ID" value="CAB3648665.1"/>
    <property type="molecule type" value="Genomic_DNA"/>
</dbReference>
<feature type="domain" description="Response regulatory" evidence="9">
    <location>
        <begin position="12"/>
        <end position="126"/>
    </location>
</feature>
<dbReference type="FunFam" id="3.40.50.2300:FF:000002">
    <property type="entry name" value="DNA-binding response regulator PhoP"/>
    <property type="match status" value="1"/>
</dbReference>
<keyword evidence="2" id="KW-0902">Two-component regulatory system</keyword>
<keyword evidence="4 7" id="KW-0238">DNA-binding</keyword>
<evidence type="ECO:0000313" key="12">
    <source>
        <dbReference type="Proteomes" id="UP000494205"/>
    </source>
</evidence>
<dbReference type="SMART" id="SM00862">
    <property type="entry name" value="Trans_reg_C"/>
    <property type="match status" value="1"/>
</dbReference>
<dbReference type="InterPro" id="IPR001867">
    <property type="entry name" value="OmpR/PhoB-type_DNA-bd"/>
</dbReference>
<dbReference type="Pfam" id="PF00486">
    <property type="entry name" value="Trans_reg_C"/>
    <property type="match status" value="1"/>
</dbReference>
<dbReference type="Pfam" id="PF00072">
    <property type="entry name" value="Response_reg"/>
    <property type="match status" value="1"/>
</dbReference>
<evidence type="ECO:0000313" key="11">
    <source>
        <dbReference type="EMBL" id="CAB3648665.1"/>
    </source>
</evidence>
<name>A0A6J5AJH9_9BURK</name>
<dbReference type="GO" id="GO:0000976">
    <property type="term" value="F:transcription cis-regulatory region binding"/>
    <property type="evidence" value="ECO:0007669"/>
    <property type="project" value="TreeGrafter"/>
</dbReference>
<evidence type="ECO:0000259" key="10">
    <source>
        <dbReference type="PROSITE" id="PS51755"/>
    </source>
</evidence>
<dbReference type="Gene3D" id="1.10.10.10">
    <property type="entry name" value="Winged helix-like DNA-binding domain superfamily/Winged helix DNA-binding domain"/>
    <property type="match status" value="1"/>
</dbReference>
<dbReference type="PANTHER" id="PTHR48111">
    <property type="entry name" value="REGULATOR OF RPOS"/>
    <property type="match status" value="1"/>
</dbReference>
<dbReference type="PROSITE" id="PS50110">
    <property type="entry name" value="RESPONSE_REGULATORY"/>
    <property type="match status" value="1"/>
</dbReference>
<evidence type="ECO:0000256" key="1">
    <source>
        <dbReference type="ARBA" id="ARBA00022553"/>
    </source>
</evidence>
<evidence type="ECO:0000256" key="8">
    <source>
        <dbReference type="SAM" id="MobiDB-lite"/>
    </source>
</evidence>
<dbReference type="PANTHER" id="PTHR48111:SF67">
    <property type="entry name" value="TRANSCRIPTIONAL REGULATORY PROTEIN TCTD"/>
    <property type="match status" value="1"/>
</dbReference>
<dbReference type="InterPro" id="IPR016032">
    <property type="entry name" value="Sig_transdc_resp-reg_C-effctor"/>
</dbReference>
<dbReference type="Gene3D" id="3.40.50.2300">
    <property type="match status" value="1"/>
</dbReference>
<organism evidence="11 12">
    <name type="scientific">Paraburkholderia rhynchosiae</name>
    <dbReference type="NCBI Taxonomy" id="487049"/>
    <lineage>
        <taxon>Bacteria</taxon>
        <taxon>Pseudomonadati</taxon>
        <taxon>Pseudomonadota</taxon>
        <taxon>Betaproteobacteria</taxon>
        <taxon>Burkholderiales</taxon>
        <taxon>Burkholderiaceae</taxon>
        <taxon>Paraburkholderia</taxon>
    </lineage>
</organism>
<keyword evidence="3" id="KW-0805">Transcription regulation</keyword>
<feature type="compositionally biased region" description="Low complexity" evidence="8">
    <location>
        <begin position="236"/>
        <end position="254"/>
    </location>
</feature>
<evidence type="ECO:0000259" key="9">
    <source>
        <dbReference type="PROSITE" id="PS50110"/>
    </source>
</evidence>
<dbReference type="InterPro" id="IPR036388">
    <property type="entry name" value="WH-like_DNA-bd_sf"/>
</dbReference>
<dbReference type="CDD" id="cd00383">
    <property type="entry name" value="trans_reg_C"/>
    <property type="match status" value="1"/>
</dbReference>
<reference evidence="11 12" key="1">
    <citation type="submission" date="2020-04" db="EMBL/GenBank/DDBJ databases">
        <authorList>
            <person name="De Canck E."/>
        </authorList>
    </citation>
    <scope>NUCLEOTIDE SEQUENCE [LARGE SCALE GENOMIC DNA]</scope>
    <source>
        <strain evidence="11 12">LMG 27174</strain>
    </source>
</reference>
<evidence type="ECO:0000256" key="2">
    <source>
        <dbReference type="ARBA" id="ARBA00023012"/>
    </source>
</evidence>
<evidence type="ECO:0000256" key="3">
    <source>
        <dbReference type="ARBA" id="ARBA00023015"/>
    </source>
</evidence>
<sequence length="278" mass="30013">MPAKALSWRIMRILIAEDDSILADGLVRSLRQSAYAVDHVKSGVEADTALSMQSFDLLILDLGLPRMSGLEVLRRLRARNSNLPVLILTAADSVDERVKGLDLGADDYMAKPFALNELEARVRALTRRGAGGGPTVVRHGSLSFDQVGRIAYVNDQVIDLSARELGLLEVLLQRIGRLVSKEQLVDHLCEWGEEVSNNAIEVYVHRLRKKIEPSGVRIITVRGLGYCLEKAAAPANSNANANTSGNATAATAPSPAEPEPEPPSSPPSGGMPASHHYK</sequence>
<dbReference type="InterPro" id="IPR001789">
    <property type="entry name" value="Sig_transdc_resp-reg_receiver"/>
</dbReference>
<dbReference type="CDD" id="cd17624">
    <property type="entry name" value="REC_OmpR_PmrA-like"/>
    <property type="match status" value="1"/>
</dbReference>
<dbReference type="GO" id="GO:0032993">
    <property type="term" value="C:protein-DNA complex"/>
    <property type="evidence" value="ECO:0007669"/>
    <property type="project" value="TreeGrafter"/>
</dbReference>
<feature type="compositionally biased region" description="Pro residues" evidence="8">
    <location>
        <begin position="255"/>
        <end position="266"/>
    </location>
</feature>
<dbReference type="GO" id="GO:0005829">
    <property type="term" value="C:cytosol"/>
    <property type="evidence" value="ECO:0007669"/>
    <property type="project" value="TreeGrafter"/>
</dbReference>
<evidence type="ECO:0000256" key="5">
    <source>
        <dbReference type="ARBA" id="ARBA00023163"/>
    </source>
</evidence>
<feature type="region of interest" description="Disordered" evidence="8">
    <location>
        <begin position="236"/>
        <end position="278"/>
    </location>
</feature>
<evidence type="ECO:0000256" key="7">
    <source>
        <dbReference type="PROSITE-ProRule" id="PRU01091"/>
    </source>
</evidence>
<dbReference type="PROSITE" id="PS51755">
    <property type="entry name" value="OMPR_PHOB"/>
    <property type="match status" value="1"/>
</dbReference>
<protein>
    <submittedName>
        <fullName evidence="11">Regulator of RpoS</fullName>
    </submittedName>
</protein>
<evidence type="ECO:0000256" key="4">
    <source>
        <dbReference type="ARBA" id="ARBA00023125"/>
    </source>
</evidence>
<dbReference type="GO" id="GO:0000156">
    <property type="term" value="F:phosphorelay response regulator activity"/>
    <property type="evidence" value="ECO:0007669"/>
    <property type="project" value="TreeGrafter"/>
</dbReference>
<gene>
    <name evidence="11" type="primary">rssB_1</name>
    <name evidence="11" type="ORF">LMG27174_01009</name>
</gene>
<dbReference type="InterPro" id="IPR039420">
    <property type="entry name" value="WalR-like"/>
</dbReference>
<dbReference type="SUPFAM" id="SSF46894">
    <property type="entry name" value="C-terminal effector domain of the bipartite response regulators"/>
    <property type="match status" value="1"/>
</dbReference>
<dbReference type="SUPFAM" id="SSF52172">
    <property type="entry name" value="CheY-like"/>
    <property type="match status" value="1"/>
</dbReference>
<dbReference type="SMART" id="SM00448">
    <property type="entry name" value="REC"/>
    <property type="match status" value="1"/>
</dbReference>
<feature type="domain" description="OmpR/PhoB-type" evidence="10">
    <location>
        <begin position="134"/>
        <end position="230"/>
    </location>
</feature>
<dbReference type="AlphaFoldDB" id="A0A6J5AJH9"/>
<feature type="compositionally biased region" description="Low complexity" evidence="8">
    <location>
        <begin position="267"/>
        <end position="278"/>
    </location>
</feature>
<dbReference type="InterPro" id="IPR011006">
    <property type="entry name" value="CheY-like_superfamily"/>
</dbReference>
<feature type="modified residue" description="4-aspartylphosphate" evidence="6">
    <location>
        <position position="61"/>
    </location>
</feature>
<evidence type="ECO:0000256" key="6">
    <source>
        <dbReference type="PROSITE-ProRule" id="PRU00169"/>
    </source>
</evidence>
<accession>A0A6J5AJH9</accession>
<dbReference type="Gene3D" id="6.10.250.690">
    <property type="match status" value="1"/>
</dbReference>